<dbReference type="Pfam" id="PF00069">
    <property type="entry name" value="Pkinase"/>
    <property type="match status" value="1"/>
</dbReference>
<dbReference type="EMBL" id="CAJNNW010027050">
    <property type="protein sequence ID" value="CAE8689282.1"/>
    <property type="molecule type" value="Genomic_DNA"/>
</dbReference>
<protein>
    <recommendedName>
        <fullName evidence="1">Protein kinase domain-containing protein</fullName>
    </recommendedName>
</protein>
<evidence type="ECO:0000313" key="3">
    <source>
        <dbReference type="Proteomes" id="UP000626109"/>
    </source>
</evidence>
<reference evidence="2" key="1">
    <citation type="submission" date="2021-02" db="EMBL/GenBank/DDBJ databases">
        <authorList>
            <person name="Dougan E. K."/>
            <person name="Rhodes N."/>
            <person name="Thang M."/>
            <person name="Chan C."/>
        </authorList>
    </citation>
    <scope>NUCLEOTIDE SEQUENCE</scope>
</reference>
<evidence type="ECO:0000259" key="1">
    <source>
        <dbReference type="PROSITE" id="PS50011"/>
    </source>
</evidence>
<dbReference type="InterPro" id="IPR000719">
    <property type="entry name" value="Prot_kinase_dom"/>
</dbReference>
<dbReference type="InterPro" id="IPR052751">
    <property type="entry name" value="Plant_MAPKKK"/>
</dbReference>
<dbReference type="InterPro" id="IPR011009">
    <property type="entry name" value="Kinase-like_dom_sf"/>
</dbReference>
<proteinExistence type="predicted"/>
<feature type="non-terminal residue" evidence="2">
    <location>
        <position position="1"/>
    </location>
</feature>
<dbReference type="SMART" id="SM00220">
    <property type="entry name" value="S_TKc"/>
    <property type="match status" value="1"/>
</dbReference>
<dbReference type="GO" id="GO:0007165">
    <property type="term" value="P:signal transduction"/>
    <property type="evidence" value="ECO:0007669"/>
    <property type="project" value="TreeGrafter"/>
</dbReference>
<dbReference type="PANTHER" id="PTHR48011">
    <property type="entry name" value="CCR4-NOT TRANSCRIPTIONAL COMPLEX SUBUNIT CAF120-RELATED"/>
    <property type="match status" value="1"/>
</dbReference>
<dbReference type="PANTHER" id="PTHR48011:SF4">
    <property type="entry name" value="MITOGEN-ACTIVATED PROTEIN KINASE KINASE KINASE 19"/>
    <property type="match status" value="1"/>
</dbReference>
<sequence length="166" mass="18010">RSRRWRQHPSAGPGCPHVARMLCHFDPFALTNRGPTLVFELASEALDKALAVRSAAAWAPWEASVHLFAGLEELHDRDIVHRDIKPGNILLFDQDLTKLADLGVGVTKANVIGGGTPPYVPGEVQRGQRGKPADVYAGGFTLLDMWASRTGGAVPFIGAGDWFRKC</sequence>
<organism evidence="2 3">
    <name type="scientific">Polarella glacialis</name>
    <name type="common">Dinoflagellate</name>
    <dbReference type="NCBI Taxonomy" id="89957"/>
    <lineage>
        <taxon>Eukaryota</taxon>
        <taxon>Sar</taxon>
        <taxon>Alveolata</taxon>
        <taxon>Dinophyceae</taxon>
        <taxon>Suessiales</taxon>
        <taxon>Suessiaceae</taxon>
        <taxon>Polarella</taxon>
    </lineage>
</organism>
<dbReference type="SUPFAM" id="SSF56112">
    <property type="entry name" value="Protein kinase-like (PK-like)"/>
    <property type="match status" value="1"/>
</dbReference>
<dbReference type="InterPro" id="IPR008271">
    <property type="entry name" value="Ser/Thr_kinase_AS"/>
</dbReference>
<dbReference type="Proteomes" id="UP000626109">
    <property type="component" value="Unassembled WGS sequence"/>
</dbReference>
<name>A0A813JTX7_POLGL</name>
<feature type="domain" description="Protein kinase" evidence="1">
    <location>
        <begin position="1"/>
        <end position="166"/>
    </location>
</feature>
<comment type="caution">
    <text evidence="2">The sequence shown here is derived from an EMBL/GenBank/DDBJ whole genome shotgun (WGS) entry which is preliminary data.</text>
</comment>
<dbReference type="PROSITE" id="PS00108">
    <property type="entry name" value="PROTEIN_KINASE_ST"/>
    <property type="match status" value="1"/>
</dbReference>
<dbReference type="GO" id="GO:0005524">
    <property type="term" value="F:ATP binding"/>
    <property type="evidence" value="ECO:0007669"/>
    <property type="project" value="InterPro"/>
</dbReference>
<dbReference type="PROSITE" id="PS50011">
    <property type="entry name" value="PROTEIN_KINASE_DOM"/>
    <property type="match status" value="1"/>
</dbReference>
<accession>A0A813JTX7</accession>
<dbReference type="AlphaFoldDB" id="A0A813JTX7"/>
<dbReference type="Gene3D" id="1.10.510.10">
    <property type="entry name" value="Transferase(Phosphotransferase) domain 1"/>
    <property type="match status" value="1"/>
</dbReference>
<dbReference type="GO" id="GO:0004672">
    <property type="term" value="F:protein kinase activity"/>
    <property type="evidence" value="ECO:0007669"/>
    <property type="project" value="InterPro"/>
</dbReference>
<gene>
    <name evidence="2" type="ORF">PGLA2088_LOCUS26407</name>
</gene>
<evidence type="ECO:0000313" key="2">
    <source>
        <dbReference type="EMBL" id="CAE8689282.1"/>
    </source>
</evidence>
<feature type="non-terminal residue" evidence="2">
    <location>
        <position position="166"/>
    </location>
</feature>